<proteinExistence type="inferred from homology"/>
<protein>
    <submittedName>
        <fullName evidence="2">Peptide deformylase</fullName>
        <ecNumber evidence="2">3.5.1.88</ecNumber>
    </submittedName>
</protein>
<evidence type="ECO:0000313" key="2">
    <source>
        <dbReference type="EMBL" id="PIM95823.1"/>
    </source>
</evidence>
<keyword evidence="2" id="KW-0378">Hydrolase</keyword>
<dbReference type="Proteomes" id="UP000228979">
    <property type="component" value="Unassembled WGS sequence"/>
</dbReference>
<dbReference type="PRINTS" id="PR01576">
    <property type="entry name" value="PDEFORMYLASE"/>
</dbReference>
<accession>A0ABX4MJQ2</accession>
<dbReference type="EMBL" id="NXGP01000032">
    <property type="protein sequence ID" value="PIM95823.1"/>
    <property type="molecule type" value="Genomic_DNA"/>
</dbReference>
<dbReference type="InterPro" id="IPR023635">
    <property type="entry name" value="Peptide_deformylase"/>
</dbReference>
<organism evidence="2 3">
    <name type="scientific">Candidatus Hodgkinia cicadicola</name>
    <dbReference type="NCBI Taxonomy" id="573658"/>
    <lineage>
        <taxon>Bacteria</taxon>
        <taxon>Pseudomonadati</taxon>
        <taxon>Pseudomonadota</taxon>
        <taxon>Alphaproteobacteria</taxon>
        <taxon>Hyphomicrobiales</taxon>
        <taxon>Candidatus Hodgkinia</taxon>
    </lineage>
</organism>
<dbReference type="Pfam" id="PF01327">
    <property type="entry name" value="Pep_deformylase"/>
    <property type="match status" value="1"/>
</dbReference>
<dbReference type="SUPFAM" id="SSF56420">
    <property type="entry name" value="Peptide deformylase"/>
    <property type="match status" value="1"/>
</dbReference>
<dbReference type="Gene3D" id="3.90.45.10">
    <property type="entry name" value="Peptide deformylase"/>
    <property type="match status" value="1"/>
</dbReference>
<reference evidence="2" key="1">
    <citation type="submission" date="2017-09" db="EMBL/GenBank/DDBJ databases">
        <authorList>
            <person name="Campbell M.A."/>
            <person name="Lukasik P."/>
            <person name="Simon C."/>
            <person name="McCutcheon J.P."/>
        </authorList>
    </citation>
    <scope>NUCLEOTIDE SEQUENCE [LARGE SCALE GENOMIC DNA]</scope>
    <source>
        <strain evidence="2">TRYCRA</strain>
    </source>
</reference>
<comment type="similarity">
    <text evidence="1">Belongs to the polypeptide deformylase family.</text>
</comment>
<dbReference type="InterPro" id="IPR036821">
    <property type="entry name" value="Peptide_deformylase_sf"/>
</dbReference>
<dbReference type="GO" id="GO:0042586">
    <property type="term" value="F:peptide deformylase activity"/>
    <property type="evidence" value="ECO:0007669"/>
    <property type="project" value="UniProtKB-EC"/>
</dbReference>
<sequence length="121" mass="14091">MHRLIHLNISHFGLGLSSNQLGWPYNIFVIYLPTLSYKRNLHVLAYHSVVSVSEYKEIYQEGCMSLLSDYYVNRSKKVIVVCYDVLRDVVCAIKSRSLFSICFQHEHDHIFGSLISDKYES</sequence>
<dbReference type="PANTHER" id="PTHR10458:SF22">
    <property type="entry name" value="PEPTIDE DEFORMYLASE"/>
    <property type="match status" value="1"/>
</dbReference>
<keyword evidence="3" id="KW-1185">Reference proteome</keyword>
<dbReference type="PANTHER" id="PTHR10458">
    <property type="entry name" value="PEPTIDE DEFORMYLASE"/>
    <property type="match status" value="1"/>
</dbReference>
<name>A0ABX4MJQ2_9HYPH</name>
<comment type="caution">
    <text evidence="2">The sequence shown here is derived from an EMBL/GenBank/DDBJ whole genome shotgun (WGS) entry which is preliminary data.</text>
</comment>
<gene>
    <name evidence="2" type="primary">def</name>
    <name evidence="2" type="ORF">trycra_46</name>
</gene>
<dbReference type="EC" id="3.5.1.88" evidence="2"/>
<evidence type="ECO:0000256" key="1">
    <source>
        <dbReference type="ARBA" id="ARBA00010759"/>
    </source>
</evidence>
<evidence type="ECO:0000313" key="3">
    <source>
        <dbReference type="Proteomes" id="UP000228979"/>
    </source>
</evidence>